<keyword evidence="1" id="KW-0812">Transmembrane</keyword>
<keyword evidence="1" id="KW-1133">Transmembrane helix</keyword>
<organism evidence="2 3">
    <name type="scientific">Cynara cardunculus var. scolymus</name>
    <name type="common">Globe artichoke</name>
    <name type="synonym">Cynara scolymus</name>
    <dbReference type="NCBI Taxonomy" id="59895"/>
    <lineage>
        <taxon>Eukaryota</taxon>
        <taxon>Viridiplantae</taxon>
        <taxon>Streptophyta</taxon>
        <taxon>Embryophyta</taxon>
        <taxon>Tracheophyta</taxon>
        <taxon>Spermatophyta</taxon>
        <taxon>Magnoliopsida</taxon>
        <taxon>eudicotyledons</taxon>
        <taxon>Gunneridae</taxon>
        <taxon>Pentapetalae</taxon>
        <taxon>asterids</taxon>
        <taxon>campanulids</taxon>
        <taxon>Asterales</taxon>
        <taxon>Asteraceae</taxon>
        <taxon>Carduoideae</taxon>
        <taxon>Cardueae</taxon>
        <taxon>Carduinae</taxon>
        <taxon>Cynara</taxon>
    </lineage>
</organism>
<gene>
    <name evidence="2" type="ORF">Ccrd_007096</name>
</gene>
<keyword evidence="1" id="KW-0472">Membrane</keyword>
<evidence type="ECO:0000313" key="3">
    <source>
        <dbReference type="Proteomes" id="UP000243975"/>
    </source>
</evidence>
<reference evidence="2 3" key="1">
    <citation type="journal article" date="2016" name="Sci. Rep.">
        <title>The genome sequence of the outbreeding globe artichoke constructed de novo incorporating a phase-aware low-pass sequencing strategy of F1 progeny.</title>
        <authorList>
            <person name="Scaglione D."/>
            <person name="Reyes-Chin-Wo S."/>
            <person name="Acquadro A."/>
            <person name="Froenicke L."/>
            <person name="Portis E."/>
            <person name="Beitel C."/>
            <person name="Tirone M."/>
            <person name="Mauro R."/>
            <person name="Lo Monaco A."/>
            <person name="Mauromicale G."/>
            <person name="Faccioli P."/>
            <person name="Cattivelli L."/>
            <person name="Rieseberg L."/>
            <person name="Michelmore R."/>
            <person name="Lanteri S."/>
        </authorList>
    </citation>
    <scope>NUCLEOTIDE SEQUENCE [LARGE SCALE GENOMIC DNA]</scope>
    <source>
        <strain evidence="2">2C</strain>
    </source>
</reference>
<dbReference type="EMBL" id="LEKV01005088">
    <property type="protein sequence ID" value="KVH90846.1"/>
    <property type="molecule type" value="Genomic_DNA"/>
</dbReference>
<comment type="caution">
    <text evidence="2">The sequence shown here is derived from an EMBL/GenBank/DDBJ whole genome shotgun (WGS) entry which is preliminary data.</text>
</comment>
<protein>
    <submittedName>
        <fullName evidence="2">Uncharacterized protein</fullName>
    </submittedName>
</protein>
<sequence length="90" mass="10193">MNFSALLMFGLDPVLYLTEHEINSFKSRPTVGRSWNRRSVKDMAANEPYLASSPVFILLKILSSNTIALWVQYISLLILAIFGKSRLLFG</sequence>
<evidence type="ECO:0000313" key="2">
    <source>
        <dbReference type="EMBL" id="KVH90846.1"/>
    </source>
</evidence>
<name>A0A103XHH4_CYNCS</name>
<dbReference type="Proteomes" id="UP000243975">
    <property type="component" value="Unassembled WGS sequence"/>
</dbReference>
<evidence type="ECO:0000256" key="1">
    <source>
        <dbReference type="SAM" id="Phobius"/>
    </source>
</evidence>
<keyword evidence="3" id="KW-1185">Reference proteome</keyword>
<dbReference type="Gramene" id="KVH90846">
    <property type="protein sequence ID" value="KVH90846"/>
    <property type="gene ID" value="Ccrd_007096"/>
</dbReference>
<feature type="transmembrane region" description="Helical" evidence="1">
    <location>
        <begin position="57"/>
        <end position="82"/>
    </location>
</feature>
<accession>A0A103XHH4</accession>
<dbReference type="AlphaFoldDB" id="A0A103XHH4"/>
<proteinExistence type="predicted"/>